<protein>
    <recommendedName>
        <fullName evidence="2">Peptidase M6-like domain-containing protein</fullName>
    </recommendedName>
</protein>
<sequence length="387" mass="41540">MHEALEVVDDWIDFSEYDEDGDGYIDAITFLHSGYGAEWGATDDAGAGYEDRVWSHKGVLVEECQYQGETYFCYWDFESDEGVVVSDYHIESALYANTGSVVASIATSVHETLHFLGLPDLYDRDGSSRGLGRWGVMANHYGWDNDAAHPPHMCAWSKYALGWAAPVELAYDAACVGGAGCNVSLAMSAGGAPTDFYIVRENFPDGEYLLLENRQPAGSETNLPRGGLLVLHVDEGLIEAGLDNDYEGHNRQNYYPYNGLHYAVAVTQADGYFHLERDLNSGDGLDVFHAGGVSALYGVVGSYPSTASYQDGNVQATGVALTSISAAGANMTFLIHFESEGYDDSTDDEDTLGPAASIVRATFACRIAAALGAALGVVYGGAIMVLI</sequence>
<organism evidence="3">
    <name type="scientific">Heterosigma akashiwo</name>
    <name type="common">Chromophytic alga</name>
    <name type="synonym">Heterosigma carterae</name>
    <dbReference type="NCBI Taxonomy" id="2829"/>
    <lineage>
        <taxon>Eukaryota</taxon>
        <taxon>Sar</taxon>
        <taxon>Stramenopiles</taxon>
        <taxon>Ochrophyta</taxon>
        <taxon>Raphidophyceae</taxon>
        <taxon>Chattonellales</taxon>
        <taxon>Chattonellaceae</taxon>
        <taxon>Heterosigma</taxon>
    </lineage>
</organism>
<dbReference type="GO" id="GO:0006508">
    <property type="term" value="P:proteolysis"/>
    <property type="evidence" value="ECO:0007669"/>
    <property type="project" value="InterPro"/>
</dbReference>
<dbReference type="EMBL" id="HBIU01038232">
    <property type="protein sequence ID" value="CAE0638719.1"/>
    <property type="molecule type" value="Transcribed_RNA"/>
</dbReference>
<name>A0A7S4DAV8_HETAK</name>
<dbReference type="PANTHER" id="PTHR41775">
    <property type="entry name" value="SECRETED PROTEIN-RELATED"/>
    <property type="match status" value="1"/>
</dbReference>
<evidence type="ECO:0000313" key="3">
    <source>
        <dbReference type="EMBL" id="CAE0638719.1"/>
    </source>
</evidence>
<dbReference type="SUPFAM" id="SSF55486">
    <property type="entry name" value="Metalloproteases ('zincins'), catalytic domain"/>
    <property type="match status" value="1"/>
</dbReference>
<reference evidence="3" key="1">
    <citation type="submission" date="2021-01" db="EMBL/GenBank/DDBJ databases">
        <authorList>
            <person name="Corre E."/>
            <person name="Pelletier E."/>
            <person name="Niang G."/>
            <person name="Scheremetjew M."/>
            <person name="Finn R."/>
            <person name="Kale V."/>
            <person name="Holt S."/>
            <person name="Cochrane G."/>
            <person name="Meng A."/>
            <person name="Brown T."/>
            <person name="Cohen L."/>
        </authorList>
    </citation>
    <scope>NUCLEOTIDE SEQUENCE</scope>
    <source>
        <strain evidence="3">CCMP3107</strain>
    </source>
</reference>
<proteinExistence type="predicted"/>
<dbReference type="Pfam" id="PF05547">
    <property type="entry name" value="Peptidase_M6"/>
    <property type="match status" value="1"/>
</dbReference>
<keyword evidence="1" id="KW-0472">Membrane</keyword>
<feature type="domain" description="Peptidase M6-like" evidence="2">
    <location>
        <begin position="20"/>
        <end position="140"/>
    </location>
</feature>
<dbReference type="GO" id="GO:0008233">
    <property type="term" value="F:peptidase activity"/>
    <property type="evidence" value="ECO:0007669"/>
    <property type="project" value="InterPro"/>
</dbReference>
<keyword evidence="1" id="KW-0812">Transmembrane</keyword>
<dbReference type="AlphaFoldDB" id="A0A7S4DAV8"/>
<evidence type="ECO:0000259" key="2">
    <source>
        <dbReference type="Pfam" id="PF05547"/>
    </source>
</evidence>
<dbReference type="PANTHER" id="PTHR41775:SF1">
    <property type="entry name" value="PEPTIDASE M6-LIKE DOMAIN-CONTAINING PROTEIN"/>
    <property type="match status" value="1"/>
</dbReference>
<gene>
    <name evidence="3" type="ORF">HAKA00212_LOCUS17503</name>
</gene>
<feature type="transmembrane region" description="Helical" evidence="1">
    <location>
        <begin position="367"/>
        <end position="386"/>
    </location>
</feature>
<accession>A0A7S4DAV8</accession>
<evidence type="ECO:0000256" key="1">
    <source>
        <dbReference type="SAM" id="Phobius"/>
    </source>
</evidence>
<dbReference type="InterPro" id="IPR008757">
    <property type="entry name" value="Peptidase_M6-like_domain"/>
</dbReference>
<keyword evidence="1" id="KW-1133">Transmembrane helix</keyword>